<dbReference type="GO" id="GO:0016784">
    <property type="term" value="F:3-mercaptopyruvate sulfurtransferase activity"/>
    <property type="evidence" value="ECO:0007669"/>
    <property type="project" value="UniProtKB-EC"/>
</dbReference>
<dbReference type="GO" id="GO:0005737">
    <property type="term" value="C:cytoplasm"/>
    <property type="evidence" value="ECO:0007669"/>
    <property type="project" value="UniProtKB-SubCell"/>
</dbReference>
<organism evidence="10 11">
    <name type="scientific">Rhodopseudomonas rhenobacensis</name>
    <dbReference type="NCBI Taxonomy" id="87461"/>
    <lineage>
        <taxon>Bacteria</taxon>
        <taxon>Pseudomonadati</taxon>
        <taxon>Pseudomonadota</taxon>
        <taxon>Alphaproteobacteria</taxon>
        <taxon>Hyphomicrobiales</taxon>
        <taxon>Nitrobacteraceae</taxon>
        <taxon>Rhodopseudomonas</taxon>
    </lineage>
</organism>
<dbReference type="InterPro" id="IPR036873">
    <property type="entry name" value="Rhodanese-like_dom_sf"/>
</dbReference>
<evidence type="ECO:0000256" key="2">
    <source>
        <dbReference type="ARBA" id="ARBA00022490"/>
    </source>
</evidence>
<dbReference type="PANTHER" id="PTHR11364:SF27">
    <property type="entry name" value="SULFURTRANSFERASE"/>
    <property type="match status" value="1"/>
</dbReference>
<keyword evidence="4" id="KW-0677">Repeat</keyword>
<comment type="subcellular location">
    <subcellularLocation>
        <location evidence="1">Cytoplasm</location>
    </subcellularLocation>
</comment>
<keyword evidence="11" id="KW-1185">Reference proteome</keyword>
<dbReference type="InterPro" id="IPR001763">
    <property type="entry name" value="Rhodanese-like_dom"/>
</dbReference>
<dbReference type="RefSeq" id="WP_184258593.1">
    <property type="nucleotide sequence ID" value="NZ_JACHIH010000018.1"/>
</dbReference>
<dbReference type="FunFam" id="3.40.250.10:FF:000015">
    <property type="entry name" value="Sulfurtransferase"/>
    <property type="match status" value="1"/>
</dbReference>
<keyword evidence="10" id="KW-0670">Pyruvate</keyword>
<sequence>MTFPHDPLVSPQWLADHIADPKLRVVDASYKMPAARPPSAHDEYLARHLPGAAFYDVDAVAEPGNPLPHMVPSPEDFARYVGALGVGNDSLVVVYDAGNYLGAPRAWWSFKLYGFDNVRVLEGGLKAWVADGRATESGAVASPTQDFAPRFDAARLRKIDQMVANLTSQAEQVLDARSRERYEGAVAEPWPGRRPGRIPGSLSVPFGELLNADGTMKSPDALRAVFAAAGVDLDKPIVTSCGSGVTAAVITLALARIGIDRTALYDGSWAEWGLPDGPPVATGAA</sequence>
<evidence type="ECO:0000256" key="5">
    <source>
        <dbReference type="ARBA" id="ARBA00051793"/>
    </source>
</evidence>
<dbReference type="CDD" id="cd01449">
    <property type="entry name" value="TST_Repeat_2"/>
    <property type="match status" value="1"/>
</dbReference>
<proteinExistence type="predicted"/>
<dbReference type="CDD" id="cd01448">
    <property type="entry name" value="TST_Repeat_1"/>
    <property type="match status" value="1"/>
</dbReference>
<comment type="catalytic activity">
    <reaction evidence="5">
        <text>2-oxo-3-sulfanylpropanoate + [thioredoxin]-dithiol = [thioredoxin]-disulfide + hydrogen sulfide + pyruvate + H(+)</text>
        <dbReference type="Rhea" id="RHEA:21740"/>
        <dbReference type="Rhea" id="RHEA-COMP:10698"/>
        <dbReference type="Rhea" id="RHEA-COMP:10700"/>
        <dbReference type="ChEBI" id="CHEBI:15361"/>
        <dbReference type="ChEBI" id="CHEBI:15378"/>
        <dbReference type="ChEBI" id="CHEBI:29919"/>
        <dbReference type="ChEBI" id="CHEBI:29950"/>
        <dbReference type="ChEBI" id="CHEBI:50058"/>
        <dbReference type="ChEBI" id="CHEBI:57678"/>
        <dbReference type="EC" id="2.8.1.2"/>
    </reaction>
    <physiologicalReaction direction="left-to-right" evidence="5">
        <dbReference type="Rhea" id="RHEA:21741"/>
    </physiologicalReaction>
</comment>
<dbReference type="Pfam" id="PF00581">
    <property type="entry name" value="Rhodanese"/>
    <property type="match status" value="2"/>
</dbReference>
<feature type="domain" description="Rhodanese" evidence="9">
    <location>
        <begin position="167"/>
        <end position="281"/>
    </location>
</feature>
<keyword evidence="3 10" id="KW-0808">Transferase</keyword>
<evidence type="ECO:0000256" key="4">
    <source>
        <dbReference type="ARBA" id="ARBA00022737"/>
    </source>
</evidence>
<dbReference type="Gene3D" id="3.40.250.10">
    <property type="entry name" value="Rhodanese-like domain"/>
    <property type="match status" value="2"/>
</dbReference>
<dbReference type="SMART" id="SM00450">
    <property type="entry name" value="RHOD"/>
    <property type="match status" value="2"/>
</dbReference>
<accession>A0A7W7Z538</accession>
<reference evidence="10 11" key="1">
    <citation type="submission" date="2020-08" db="EMBL/GenBank/DDBJ databases">
        <title>Genomic Encyclopedia of Type Strains, Phase IV (KMG-IV): sequencing the most valuable type-strain genomes for metagenomic binning, comparative biology and taxonomic classification.</title>
        <authorList>
            <person name="Goeker M."/>
        </authorList>
    </citation>
    <scope>NUCLEOTIDE SEQUENCE [LARGE SCALE GENOMIC DNA]</scope>
    <source>
        <strain evidence="10 11">DSM 12706</strain>
    </source>
</reference>
<dbReference type="PROSITE" id="PS50206">
    <property type="entry name" value="RHODANESE_3"/>
    <property type="match status" value="2"/>
</dbReference>
<evidence type="ECO:0000256" key="3">
    <source>
        <dbReference type="ARBA" id="ARBA00022679"/>
    </source>
</evidence>
<evidence type="ECO:0000256" key="8">
    <source>
        <dbReference type="ARBA" id="ARBA00078354"/>
    </source>
</evidence>
<gene>
    <name evidence="10" type="ORF">HNR60_002896</name>
</gene>
<dbReference type="AlphaFoldDB" id="A0A7W7Z538"/>
<dbReference type="EC" id="2.8.1.2" evidence="6"/>
<dbReference type="Proteomes" id="UP000542353">
    <property type="component" value="Unassembled WGS sequence"/>
</dbReference>
<dbReference type="GO" id="GO:0004792">
    <property type="term" value="F:thiosulfate-cyanide sulfurtransferase activity"/>
    <property type="evidence" value="ECO:0007669"/>
    <property type="project" value="TreeGrafter"/>
</dbReference>
<dbReference type="InterPro" id="IPR045078">
    <property type="entry name" value="TST/MPST-like"/>
</dbReference>
<name>A0A7W7Z538_9BRAD</name>
<keyword evidence="2" id="KW-0963">Cytoplasm</keyword>
<dbReference type="FunFam" id="3.40.250.10:FF:000001">
    <property type="entry name" value="Sulfurtransferase"/>
    <property type="match status" value="1"/>
</dbReference>
<protein>
    <recommendedName>
        <fullName evidence="7">3-mercaptopyruvate sulfurtransferase</fullName>
        <ecNumber evidence="6">2.8.1.2</ecNumber>
    </recommendedName>
    <alternativeName>
        <fullName evidence="8">Rhodanese-like protein</fullName>
    </alternativeName>
</protein>
<evidence type="ECO:0000313" key="11">
    <source>
        <dbReference type="Proteomes" id="UP000542353"/>
    </source>
</evidence>
<comment type="caution">
    <text evidence="10">The sequence shown here is derived from an EMBL/GenBank/DDBJ whole genome shotgun (WGS) entry which is preliminary data.</text>
</comment>
<dbReference type="SUPFAM" id="SSF52821">
    <property type="entry name" value="Rhodanese/Cell cycle control phosphatase"/>
    <property type="match status" value="2"/>
</dbReference>
<evidence type="ECO:0000259" key="9">
    <source>
        <dbReference type="PROSITE" id="PS50206"/>
    </source>
</evidence>
<evidence type="ECO:0000256" key="7">
    <source>
        <dbReference type="ARBA" id="ARBA00070833"/>
    </source>
</evidence>
<dbReference type="PANTHER" id="PTHR11364">
    <property type="entry name" value="THIOSULFATE SULFERTANSFERASE"/>
    <property type="match status" value="1"/>
</dbReference>
<evidence type="ECO:0000313" key="10">
    <source>
        <dbReference type="EMBL" id="MBB5048134.1"/>
    </source>
</evidence>
<dbReference type="NCBIfam" id="NF008557">
    <property type="entry name" value="PRK11493.1"/>
    <property type="match status" value="1"/>
</dbReference>
<dbReference type="EMBL" id="JACHIH010000018">
    <property type="protein sequence ID" value="MBB5048134.1"/>
    <property type="molecule type" value="Genomic_DNA"/>
</dbReference>
<evidence type="ECO:0000256" key="6">
    <source>
        <dbReference type="ARBA" id="ARBA00066832"/>
    </source>
</evidence>
<evidence type="ECO:0000256" key="1">
    <source>
        <dbReference type="ARBA" id="ARBA00004496"/>
    </source>
</evidence>
<feature type="domain" description="Rhodanese" evidence="9">
    <location>
        <begin position="19"/>
        <end position="137"/>
    </location>
</feature>